<organism evidence="3 4">
    <name type="scientific">Hymenoscyphus albidus</name>
    <dbReference type="NCBI Taxonomy" id="595503"/>
    <lineage>
        <taxon>Eukaryota</taxon>
        <taxon>Fungi</taxon>
        <taxon>Dikarya</taxon>
        <taxon>Ascomycota</taxon>
        <taxon>Pezizomycotina</taxon>
        <taxon>Leotiomycetes</taxon>
        <taxon>Helotiales</taxon>
        <taxon>Helotiaceae</taxon>
        <taxon>Hymenoscyphus</taxon>
    </lineage>
</organism>
<evidence type="ECO:0000313" key="3">
    <source>
        <dbReference type="EMBL" id="CAG8976406.1"/>
    </source>
</evidence>
<dbReference type="Pfam" id="PF00266">
    <property type="entry name" value="Aminotran_5"/>
    <property type="match status" value="1"/>
</dbReference>
<evidence type="ECO:0000259" key="2">
    <source>
        <dbReference type="Pfam" id="PF00266"/>
    </source>
</evidence>
<evidence type="ECO:0000256" key="1">
    <source>
        <dbReference type="ARBA" id="ARBA00022898"/>
    </source>
</evidence>
<dbReference type="PANTHER" id="PTHR43092">
    <property type="entry name" value="L-CYSTEINE DESULFHYDRASE"/>
    <property type="match status" value="1"/>
</dbReference>
<protein>
    <recommendedName>
        <fullName evidence="2">Aminotransferase class V domain-containing protein</fullName>
    </recommendedName>
</protein>
<keyword evidence="1" id="KW-0663">Pyridoxal phosphate</keyword>
<dbReference type="EMBL" id="CAJVRM010000175">
    <property type="protein sequence ID" value="CAG8976406.1"/>
    <property type="molecule type" value="Genomic_DNA"/>
</dbReference>
<dbReference type="InterPro" id="IPR000192">
    <property type="entry name" value="Aminotrans_V_dom"/>
</dbReference>
<dbReference type="InterPro" id="IPR015424">
    <property type="entry name" value="PyrdxlP-dep_Trfase"/>
</dbReference>
<accession>A0A9N9LPR8</accession>
<evidence type="ECO:0000313" key="4">
    <source>
        <dbReference type="Proteomes" id="UP000701801"/>
    </source>
</evidence>
<proteinExistence type="predicted"/>
<dbReference type="Proteomes" id="UP000701801">
    <property type="component" value="Unassembled WGS sequence"/>
</dbReference>
<dbReference type="SUPFAM" id="SSF53383">
    <property type="entry name" value="PLP-dependent transferases"/>
    <property type="match status" value="1"/>
</dbReference>
<dbReference type="AlphaFoldDB" id="A0A9N9LPR8"/>
<dbReference type="OrthoDB" id="5978656at2759"/>
<name>A0A9N9LPR8_9HELO</name>
<keyword evidence="4" id="KW-1185">Reference proteome</keyword>
<dbReference type="PANTHER" id="PTHR43092:SF2">
    <property type="entry name" value="HERCYNYLCYSTEINE SULFOXIDE LYASE"/>
    <property type="match status" value="1"/>
</dbReference>
<dbReference type="Gene3D" id="3.40.640.10">
    <property type="entry name" value="Type I PLP-dependent aspartate aminotransferase-like (Major domain)"/>
    <property type="match status" value="1"/>
</dbReference>
<feature type="domain" description="Aminotransferase class V" evidence="2">
    <location>
        <begin position="37"/>
        <end position="120"/>
    </location>
</feature>
<dbReference type="InterPro" id="IPR015421">
    <property type="entry name" value="PyrdxlP-dep_Trfase_major"/>
</dbReference>
<gene>
    <name evidence="3" type="ORF">HYALB_00008531</name>
</gene>
<sequence length="308" mass="34837">MGPLRARSVVLEYPVEDEEVVRRFREMVEVVRSEGLNVKIAMFDTVLTFPGVRMPWEELVGACRELGVLSLIDGAHGIGHIDLKHLGKVSPDFFISNCHKWLYTPRGCAVFYVPFRNQHLIRTCLPTSHGYRPPSEPNTSLIQKSDFVMLFEFVATIGYSPYCCIPAALKFRNEICSGEEAIRSYSWNLASKGGTRVAEILGTETMVNQSGSMNKCCFTNVRLPLTFKADGEPIGKGEFSIHYASRIGVLVNAVAFQEFDTYLQIGLHRGVLWVRLSGQIYLEFEDFEWIGVKLEDLCRRIREGTIKI</sequence>
<reference evidence="3" key="1">
    <citation type="submission" date="2021-07" db="EMBL/GenBank/DDBJ databases">
        <authorList>
            <person name="Durling M."/>
        </authorList>
    </citation>
    <scope>NUCLEOTIDE SEQUENCE</scope>
</reference>
<comment type="caution">
    <text evidence="3">The sequence shown here is derived from an EMBL/GenBank/DDBJ whole genome shotgun (WGS) entry which is preliminary data.</text>
</comment>